<dbReference type="AlphaFoldDB" id="A0A6P7GU55"/>
<dbReference type="RefSeq" id="XP_028153043.1">
    <property type="nucleotide sequence ID" value="XM_028297242.1"/>
</dbReference>
<feature type="compositionally biased region" description="Basic residues" evidence="1">
    <location>
        <begin position="122"/>
        <end position="131"/>
    </location>
</feature>
<feature type="region of interest" description="Disordered" evidence="1">
    <location>
        <begin position="82"/>
        <end position="131"/>
    </location>
</feature>
<organism evidence="3">
    <name type="scientific">Diabrotica virgifera virgifera</name>
    <name type="common">western corn rootworm</name>
    <dbReference type="NCBI Taxonomy" id="50390"/>
    <lineage>
        <taxon>Eukaryota</taxon>
        <taxon>Metazoa</taxon>
        <taxon>Ecdysozoa</taxon>
        <taxon>Arthropoda</taxon>
        <taxon>Hexapoda</taxon>
        <taxon>Insecta</taxon>
        <taxon>Pterygota</taxon>
        <taxon>Neoptera</taxon>
        <taxon>Endopterygota</taxon>
        <taxon>Coleoptera</taxon>
        <taxon>Polyphaga</taxon>
        <taxon>Cucujiformia</taxon>
        <taxon>Chrysomeloidea</taxon>
        <taxon>Chrysomelidae</taxon>
        <taxon>Galerucinae</taxon>
        <taxon>Diabroticina</taxon>
        <taxon>Diabroticites</taxon>
        <taxon>Diabrotica</taxon>
    </lineage>
</organism>
<evidence type="ECO:0000313" key="3">
    <source>
        <dbReference type="RefSeq" id="XP_028153044.1"/>
    </source>
</evidence>
<evidence type="ECO:0000313" key="2">
    <source>
        <dbReference type="RefSeq" id="XP_028153043.1"/>
    </source>
</evidence>
<sequence>MLIELTDWNKKREIIKATHKLKGTNIFIDEDYPKEIQIQRGMLRKQMKEAREKGYKANIVYNKLYINDEIYTAESLGYEQEEQQVVTDSDKEYNARSKSGRTYSERSPEMGKTERSPEIRNKYPRTIHSKN</sequence>
<name>A0A6P7GU55_DIAVI</name>
<proteinExistence type="predicted"/>
<evidence type="ECO:0000256" key="1">
    <source>
        <dbReference type="SAM" id="MobiDB-lite"/>
    </source>
</evidence>
<gene>
    <name evidence="2 3" type="primary">LOC114346507</name>
</gene>
<feature type="compositionally biased region" description="Basic and acidic residues" evidence="1">
    <location>
        <begin position="103"/>
        <end position="121"/>
    </location>
</feature>
<accession>A0A6P7GU55</accession>
<dbReference type="RefSeq" id="XP_028153044.1">
    <property type="nucleotide sequence ID" value="XM_028297243.1"/>
</dbReference>
<protein>
    <submittedName>
        <fullName evidence="2">Uncharacterized protein LOC114346507 isoform X1</fullName>
    </submittedName>
    <submittedName>
        <fullName evidence="3">Uncharacterized protein LOC114346507 isoform X2</fullName>
    </submittedName>
</protein>
<reference evidence="2 3" key="1">
    <citation type="submission" date="2025-04" db="UniProtKB">
        <authorList>
            <consortium name="RefSeq"/>
        </authorList>
    </citation>
    <scope>IDENTIFICATION</scope>
    <source>
        <tissue evidence="2 3">Whole insect</tissue>
    </source>
</reference>